<organism evidence="2 3">
    <name type="scientific">Methanoplanus endosymbiosus</name>
    <dbReference type="NCBI Taxonomy" id="33865"/>
    <lineage>
        <taxon>Archaea</taxon>
        <taxon>Methanobacteriati</taxon>
        <taxon>Methanobacteriota</taxon>
        <taxon>Stenosarchaea group</taxon>
        <taxon>Methanomicrobia</taxon>
        <taxon>Methanomicrobiales</taxon>
        <taxon>Methanomicrobiaceae</taxon>
        <taxon>Methanoplanus</taxon>
    </lineage>
</organism>
<feature type="region of interest" description="Disordered" evidence="1">
    <location>
        <begin position="87"/>
        <end position="108"/>
    </location>
</feature>
<dbReference type="RefSeq" id="WP_257741772.1">
    <property type="nucleotide sequence ID" value="NZ_CP096115.1"/>
</dbReference>
<dbReference type="Proteomes" id="UP001060368">
    <property type="component" value="Chromosome"/>
</dbReference>
<dbReference type="GeneID" id="74307952"/>
<accession>A0A9E7TJD3</accession>
<keyword evidence="3" id="KW-1185">Reference proteome</keyword>
<dbReference type="EMBL" id="CP096115">
    <property type="protein sequence ID" value="UUX91620.1"/>
    <property type="molecule type" value="Genomic_DNA"/>
</dbReference>
<evidence type="ECO:0000256" key="1">
    <source>
        <dbReference type="SAM" id="MobiDB-lite"/>
    </source>
</evidence>
<evidence type="ECO:0000313" key="2">
    <source>
        <dbReference type="EMBL" id="UUX91620.1"/>
    </source>
</evidence>
<name>A0A9E7TJD3_9EURY</name>
<reference evidence="2" key="1">
    <citation type="submission" date="2022-04" db="EMBL/GenBank/DDBJ databases">
        <title>Complete genome of Methanoplanus endosymbiosus DSM 3599.</title>
        <authorList>
            <person name="Chen S.-C."/>
            <person name="You Y.-T."/>
            <person name="Zhou Y.-Z."/>
            <person name="Lai M.-C."/>
        </authorList>
    </citation>
    <scope>NUCLEOTIDE SEQUENCE</scope>
    <source>
        <strain evidence="2">DSM 3599</strain>
    </source>
</reference>
<evidence type="ECO:0000313" key="3">
    <source>
        <dbReference type="Proteomes" id="UP001060368"/>
    </source>
</evidence>
<dbReference type="KEGG" id="mend:L6E24_09580"/>
<dbReference type="AlphaFoldDB" id="A0A9E7TJD3"/>
<protein>
    <submittedName>
        <fullName evidence="2">Uncharacterized protein</fullName>
    </submittedName>
</protein>
<proteinExistence type="predicted"/>
<gene>
    <name evidence="2" type="ORF">L6E24_09580</name>
</gene>
<sequence>MEIIRNPDGSGGIKFTIDDLLEPLPVIAHSSIKRNKIEILCPICGCIHTFNRKESIVILPCNPLFRLEITGITSGQMPPELKKIGAGNARRKAEAEAAGQTHHPEWKA</sequence>